<keyword evidence="12" id="KW-1185">Reference proteome</keyword>
<keyword evidence="8" id="KW-0862">Zinc</keyword>
<dbReference type="SMART" id="SM00343">
    <property type="entry name" value="ZnF_C2HC"/>
    <property type="match status" value="1"/>
</dbReference>
<dbReference type="GO" id="GO:0008270">
    <property type="term" value="F:zinc ion binding"/>
    <property type="evidence" value="ECO:0007669"/>
    <property type="project" value="UniProtKB-KW"/>
</dbReference>
<dbReference type="PROSITE" id="PS50158">
    <property type="entry name" value="ZF_CCHC"/>
    <property type="match status" value="1"/>
</dbReference>
<dbReference type="InterPro" id="IPR043502">
    <property type="entry name" value="DNA/RNA_pol_sf"/>
</dbReference>
<dbReference type="SUPFAM" id="SSF57756">
    <property type="entry name" value="Retrovirus zinc finger-like domains"/>
    <property type="match status" value="1"/>
</dbReference>
<dbReference type="Pfam" id="PF17917">
    <property type="entry name" value="RT_RNaseH"/>
    <property type="match status" value="1"/>
</dbReference>
<dbReference type="PANTHER" id="PTHR15503:SF22">
    <property type="entry name" value="TRANSPOSON TY3-I GAG POLYPROTEIN"/>
    <property type="match status" value="1"/>
</dbReference>
<dbReference type="Pfam" id="PF00098">
    <property type="entry name" value="zf-CCHC"/>
    <property type="match status" value="1"/>
</dbReference>
<evidence type="ECO:0000259" key="10">
    <source>
        <dbReference type="PROSITE" id="PS50158"/>
    </source>
</evidence>
<accession>A0A409X6F0</accession>
<dbReference type="InParanoid" id="A0A409X6F0"/>
<feature type="non-terminal residue" evidence="11">
    <location>
        <position position="659"/>
    </location>
</feature>
<keyword evidence="8" id="KW-0863">Zinc-finger</keyword>
<keyword evidence="1" id="KW-0507">mRNA processing</keyword>
<keyword evidence="7" id="KW-0695">RNA-directed DNA polymerase</keyword>
<name>A0A409X6F0_9AGAR</name>
<dbReference type="EMBL" id="NHYE01004098">
    <property type="protein sequence ID" value="PPQ86310.1"/>
    <property type="molecule type" value="Genomic_DNA"/>
</dbReference>
<dbReference type="GO" id="GO:0003676">
    <property type="term" value="F:nucleic acid binding"/>
    <property type="evidence" value="ECO:0007669"/>
    <property type="project" value="InterPro"/>
</dbReference>
<keyword evidence="3" id="KW-0548">Nucleotidyltransferase</keyword>
<evidence type="ECO:0000256" key="7">
    <source>
        <dbReference type="ARBA" id="ARBA00022918"/>
    </source>
</evidence>
<gene>
    <name evidence="11" type="ORF">CVT26_005641</name>
</gene>
<evidence type="ECO:0000256" key="6">
    <source>
        <dbReference type="ARBA" id="ARBA00022801"/>
    </source>
</evidence>
<keyword evidence="2" id="KW-0808">Transferase</keyword>
<comment type="caution">
    <text evidence="11">The sequence shown here is derived from an EMBL/GenBank/DDBJ whole genome shotgun (WGS) entry which is preliminary data.</text>
</comment>
<reference evidence="11 12" key="1">
    <citation type="journal article" date="2018" name="Evol. Lett.">
        <title>Horizontal gene cluster transfer increased hallucinogenic mushroom diversity.</title>
        <authorList>
            <person name="Reynolds H.T."/>
            <person name="Vijayakumar V."/>
            <person name="Gluck-Thaler E."/>
            <person name="Korotkin H.B."/>
            <person name="Matheny P.B."/>
            <person name="Slot J.C."/>
        </authorList>
    </citation>
    <scope>NUCLEOTIDE SEQUENCE [LARGE SCALE GENOMIC DNA]</scope>
    <source>
        <strain evidence="11 12">SRW20</strain>
    </source>
</reference>
<protein>
    <recommendedName>
        <fullName evidence="10">CCHC-type domain-containing protein</fullName>
    </recommendedName>
</protein>
<dbReference type="InterPro" id="IPR032567">
    <property type="entry name" value="RTL1-rel"/>
</dbReference>
<evidence type="ECO:0000256" key="3">
    <source>
        <dbReference type="ARBA" id="ARBA00022695"/>
    </source>
</evidence>
<organism evidence="11 12">
    <name type="scientific">Gymnopilus dilepis</name>
    <dbReference type="NCBI Taxonomy" id="231916"/>
    <lineage>
        <taxon>Eukaryota</taxon>
        <taxon>Fungi</taxon>
        <taxon>Dikarya</taxon>
        <taxon>Basidiomycota</taxon>
        <taxon>Agaricomycotina</taxon>
        <taxon>Agaricomycetes</taxon>
        <taxon>Agaricomycetidae</taxon>
        <taxon>Agaricales</taxon>
        <taxon>Agaricineae</taxon>
        <taxon>Hymenogastraceae</taxon>
        <taxon>Gymnopilus</taxon>
    </lineage>
</organism>
<dbReference type="Gene3D" id="4.10.60.10">
    <property type="entry name" value="Zinc finger, CCHC-type"/>
    <property type="match status" value="1"/>
</dbReference>
<keyword evidence="4" id="KW-0540">Nuclease</keyword>
<dbReference type="InterPro" id="IPR041373">
    <property type="entry name" value="RT_RNaseH"/>
</dbReference>
<evidence type="ECO:0000256" key="9">
    <source>
        <dbReference type="SAM" id="MobiDB-lite"/>
    </source>
</evidence>
<feature type="compositionally biased region" description="Basic and acidic residues" evidence="9">
    <location>
        <begin position="144"/>
        <end position="168"/>
    </location>
</feature>
<dbReference type="STRING" id="231916.A0A409X6F0"/>
<dbReference type="InterPro" id="IPR036875">
    <property type="entry name" value="Znf_CCHC_sf"/>
</dbReference>
<evidence type="ECO:0000256" key="4">
    <source>
        <dbReference type="ARBA" id="ARBA00022722"/>
    </source>
</evidence>
<evidence type="ECO:0000313" key="12">
    <source>
        <dbReference type="Proteomes" id="UP000284706"/>
    </source>
</evidence>
<keyword evidence="5" id="KW-0255">Endonuclease</keyword>
<dbReference type="GO" id="GO:0016787">
    <property type="term" value="F:hydrolase activity"/>
    <property type="evidence" value="ECO:0007669"/>
    <property type="project" value="UniProtKB-KW"/>
</dbReference>
<evidence type="ECO:0000256" key="8">
    <source>
        <dbReference type="PROSITE-ProRule" id="PRU00047"/>
    </source>
</evidence>
<keyword evidence="8" id="KW-0479">Metal-binding</keyword>
<evidence type="ECO:0000256" key="5">
    <source>
        <dbReference type="ARBA" id="ARBA00022759"/>
    </source>
</evidence>
<dbReference type="Proteomes" id="UP000284706">
    <property type="component" value="Unassembled WGS sequence"/>
</dbReference>
<dbReference type="PANTHER" id="PTHR15503">
    <property type="entry name" value="LDOC1 RELATED"/>
    <property type="match status" value="1"/>
</dbReference>
<dbReference type="InterPro" id="IPR001878">
    <property type="entry name" value="Znf_CCHC"/>
</dbReference>
<dbReference type="SUPFAM" id="SSF56672">
    <property type="entry name" value="DNA/RNA polymerases"/>
    <property type="match status" value="1"/>
</dbReference>
<proteinExistence type="predicted"/>
<feature type="domain" description="CCHC-type" evidence="10">
    <location>
        <begin position="174"/>
        <end position="190"/>
    </location>
</feature>
<keyword evidence="6" id="KW-0378">Hydrolase</keyword>
<dbReference type="GO" id="GO:0003964">
    <property type="term" value="F:RNA-directed DNA polymerase activity"/>
    <property type="evidence" value="ECO:0007669"/>
    <property type="project" value="UniProtKB-KW"/>
</dbReference>
<evidence type="ECO:0000313" key="11">
    <source>
        <dbReference type="EMBL" id="PPQ86310.1"/>
    </source>
</evidence>
<evidence type="ECO:0000256" key="1">
    <source>
        <dbReference type="ARBA" id="ARBA00022664"/>
    </source>
</evidence>
<evidence type="ECO:0000256" key="2">
    <source>
        <dbReference type="ARBA" id="ARBA00022679"/>
    </source>
</evidence>
<dbReference type="OrthoDB" id="3267748at2759"/>
<dbReference type="AlphaFoldDB" id="A0A409X6F0"/>
<feature type="region of interest" description="Disordered" evidence="9">
    <location>
        <begin position="109"/>
        <end position="168"/>
    </location>
</feature>
<sequence>MDLYTKKWSTKDFYKELFDFCFPADFRLRQRAKLERFRQNQKRVRDYAAELAMIFRTVGSTSEQEKVDHLWKGLRPELQRALWRENLDPRTSTWEEIIQVAERHEIADRIEIGDRHAGSRSSGKEKKRRSSSSASDNDSGSSDSDNRSSDTSGDSKSRRRLSEKEKSELKAQGRCFTCKEKGHLSRDCPQRGSTSVNEETSGAKSFNIEVAASKEKALSESEGTNVDAVESSFVGLECTAISLDCLEGESDLFFGSVDFGLEVLSDIGQADEPEIDVHSVEDVPRMGMFTETTGSKISGIIFEENDLEEISIIARHEAELSPDQNEYAMHDLELLAGIETILKFDDLLQNRPFRWLTDYKGLAELINCKNLSERQAGLLTKISTCDFKIGYDPAIRDKLVVSGNNIILEGESIKFISSNPVERERTKDELVYDFCRRFGFEVLTWYADDVVLRGVRERTEGEGKEGKLLNQPEDFIVIDLKGFEKHDFKFSMSIRDGLPNFSTPTKDGLAMALAKTSEFKQAPNILGIRSRRNLETIIRGLEIVNLPKNLTDIGQNSALVIGKKLIGFNTDSVSDAEVVGNCNIAVGTSDSVLPQEDLRLNEALDIETGFEVIELSETETVFIPKHLLSRVLSNPQLLYDLIDIYSNTSALLNPGASTP</sequence>
<dbReference type="GO" id="GO:0006397">
    <property type="term" value="P:mRNA processing"/>
    <property type="evidence" value="ECO:0007669"/>
    <property type="project" value="UniProtKB-KW"/>
</dbReference>
<feature type="compositionally biased region" description="Low complexity" evidence="9">
    <location>
        <begin position="131"/>
        <end position="143"/>
    </location>
</feature>
<dbReference type="GO" id="GO:0004519">
    <property type="term" value="F:endonuclease activity"/>
    <property type="evidence" value="ECO:0007669"/>
    <property type="project" value="UniProtKB-KW"/>
</dbReference>